<dbReference type="Pfam" id="PF00400">
    <property type="entry name" value="WD40"/>
    <property type="match status" value="5"/>
</dbReference>
<comment type="similarity">
    <text evidence="3 4">Belongs to the WD repeat LEC14B family.</text>
</comment>
<dbReference type="SMART" id="SM00320">
    <property type="entry name" value="WD40"/>
    <property type="match status" value="6"/>
</dbReference>
<dbReference type="InterPro" id="IPR001680">
    <property type="entry name" value="WD40_rpt"/>
</dbReference>
<evidence type="ECO:0000256" key="4">
    <source>
        <dbReference type="PIRNR" id="PIRNR038135"/>
    </source>
</evidence>
<dbReference type="Proteomes" id="UP001159364">
    <property type="component" value="Linkage Group LG08"/>
</dbReference>
<sequence>MYFAFRRPSIDAMGYAMSRLQIESELCDGGKSTNEVGSGQSSSKLLNNLDHEIAQLTKLKSGPNKHLGQDMPGKWQLPVSTVKMLAGREGNYSGRGRFSAADCCHVLSRYLPVNGPWLIDQMTSRAYVSQFSADGSLFVAGFQGSHIKIYNVEKGWKVQKNILTKSLRWTVTDTSLSPDQRFVVYASMSPFVHIVGIGSSDTESHANITEIHDQLDFTAADDGGYSFGIFSVKFSTDGREIVAGTNDDSIYVYDLEANKLSLRILAHTSDVNTVCFADESGHLIYSGSDDSLCKVWDRRCFMVKGKPAGVLMGHLEGISFLDSRGDGRYFISNGKDQSIKLWDIRKMASNATCAVGLRNYEWDYRWMDYPPQARELNHPADQSVATYKGHSVLRTLIRCYFSPSYSTGQRYIYTGSHDSCVYIYDLITGAQVAVLKHHKSPVRDCSWHPHYPMLVSSSWDGDVVKWEFPGNGEAPAPSIKKRIRGRHFY</sequence>
<dbReference type="PROSITE" id="PS50082">
    <property type="entry name" value="WD_REPEATS_2"/>
    <property type="match status" value="4"/>
</dbReference>
<gene>
    <name evidence="6" type="ORF">K2173_004725</name>
</gene>
<dbReference type="InterPro" id="IPR036322">
    <property type="entry name" value="WD40_repeat_dom_sf"/>
</dbReference>
<dbReference type="FunFam" id="2.130.10.10:FF:000492">
    <property type="entry name" value="LEC14B homolog isoform X2"/>
    <property type="match status" value="1"/>
</dbReference>
<dbReference type="FunFam" id="2.130.10.10:FF:000557">
    <property type="entry name" value="WD repeat protein"/>
    <property type="match status" value="1"/>
</dbReference>
<feature type="repeat" description="WD" evidence="5">
    <location>
        <begin position="311"/>
        <end position="352"/>
    </location>
</feature>
<dbReference type="GO" id="GO:0080008">
    <property type="term" value="C:Cul4-RING E3 ubiquitin ligase complex"/>
    <property type="evidence" value="ECO:0007669"/>
    <property type="project" value="TreeGrafter"/>
</dbReference>
<dbReference type="PANTHER" id="PTHR19847">
    <property type="entry name" value="DDB1- AND CUL4-ASSOCIATED FACTOR 11"/>
    <property type="match status" value="1"/>
</dbReference>
<evidence type="ECO:0000256" key="5">
    <source>
        <dbReference type="PROSITE-ProRule" id="PRU00221"/>
    </source>
</evidence>
<feature type="repeat" description="WD" evidence="5">
    <location>
        <begin position="222"/>
        <end position="263"/>
    </location>
</feature>
<dbReference type="Gene3D" id="2.130.10.10">
    <property type="entry name" value="YVTN repeat-like/Quinoprotein amine dehydrogenase"/>
    <property type="match status" value="2"/>
</dbReference>
<name>A0AAV8UD05_9ROSI</name>
<reference evidence="6 7" key="1">
    <citation type="submission" date="2021-09" db="EMBL/GenBank/DDBJ databases">
        <title>Genomic insights and catalytic innovation underlie evolution of tropane alkaloids biosynthesis.</title>
        <authorList>
            <person name="Wang Y.-J."/>
            <person name="Tian T."/>
            <person name="Huang J.-P."/>
            <person name="Huang S.-X."/>
        </authorList>
    </citation>
    <scope>NUCLEOTIDE SEQUENCE [LARGE SCALE GENOMIC DNA]</scope>
    <source>
        <strain evidence="6">KIB-2018</strain>
        <tissue evidence="6">Leaf</tissue>
    </source>
</reference>
<evidence type="ECO:0000256" key="2">
    <source>
        <dbReference type="ARBA" id="ARBA00022737"/>
    </source>
</evidence>
<dbReference type="InterPro" id="IPR015943">
    <property type="entry name" value="WD40/YVTN_repeat-like_dom_sf"/>
</dbReference>
<dbReference type="InterPro" id="IPR017399">
    <property type="entry name" value="DCAF11/LEC14B"/>
</dbReference>
<accession>A0AAV8UD05</accession>
<feature type="repeat" description="WD" evidence="5">
    <location>
        <begin position="435"/>
        <end position="467"/>
    </location>
</feature>
<evidence type="ECO:0000256" key="3">
    <source>
        <dbReference type="ARBA" id="ARBA00061298"/>
    </source>
</evidence>
<dbReference type="GO" id="GO:0043161">
    <property type="term" value="P:proteasome-mediated ubiquitin-dependent protein catabolic process"/>
    <property type="evidence" value="ECO:0007669"/>
    <property type="project" value="TreeGrafter"/>
</dbReference>
<keyword evidence="2" id="KW-0677">Repeat</keyword>
<dbReference type="InterPro" id="IPR051859">
    <property type="entry name" value="DCAF"/>
</dbReference>
<feature type="repeat" description="WD" evidence="5">
    <location>
        <begin position="264"/>
        <end position="297"/>
    </location>
</feature>
<dbReference type="PIRSF" id="PIRSF038135">
    <property type="entry name" value="WD_repeat_p23"/>
    <property type="match status" value="1"/>
</dbReference>
<protein>
    <recommendedName>
        <fullName evidence="4">LEC14B homolog</fullName>
    </recommendedName>
</protein>
<dbReference type="AlphaFoldDB" id="A0AAV8UD05"/>
<dbReference type="PROSITE" id="PS50294">
    <property type="entry name" value="WD_REPEATS_REGION"/>
    <property type="match status" value="3"/>
</dbReference>
<dbReference type="SUPFAM" id="SSF50978">
    <property type="entry name" value="WD40 repeat-like"/>
    <property type="match status" value="1"/>
</dbReference>
<comment type="caution">
    <text evidence="6">The sequence shown here is derived from an EMBL/GenBank/DDBJ whole genome shotgun (WGS) entry which is preliminary data.</text>
</comment>
<keyword evidence="1 5" id="KW-0853">WD repeat</keyword>
<organism evidence="6 7">
    <name type="scientific">Erythroxylum novogranatense</name>
    <dbReference type="NCBI Taxonomy" id="1862640"/>
    <lineage>
        <taxon>Eukaryota</taxon>
        <taxon>Viridiplantae</taxon>
        <taxon>Streptophyta</taxon>
        <taxon>Embryophyta</taxon>
        <taxon>Tracheophyta</taxon>
        <taxon>Spermatophyta</taxon>
        <taxon>Magnoliopsida</taxon>
        <taxon>eudicotyledons</taxon>
        <taxon>Gunneridae</taxon>
        <taxon>Pentapetalae</taxon>
        <taxon>rosids</taxon>
        <taxon>fabids</taxon>
        <taxon>Malpighiales</taxon>
        <taxon>Erythroxylaceae</taxon>
        <taxon>Erythroxylum</taxon>
    </lineage>
</organism>
<evidence type="ECO:0000256" key="1">
    <source>
        <dbReference type="ARBA" id="ARBA00022574"/>
    </source>
</evidence>
<evidence type="ECO:0000313" key="7">
    <source>
        <dbReference type="Proteomes" id="UP001159364"/>
    </source>
</evidence>
<dbReference type="PANTHER" id="PTHR19847:SF27">
    <property type="entry name" value="LEC14B HOMOLOG"/>
    <property type="match status" value="1"/>
</dbReference>
<keyword evidence="7" id="KW-1185">Reference proteome</keyword>
<dbReference type="EMBL" id="JAIWQS010000008">
    <property type="protein sequence ID" value="KAJ8898691.1"/>
    <property type="molecule type" value="Genomic_DNA"/>
</dbReference>
<evidence type="ECO:0000313" key="6">
    <source>
        <dbReference type="EMBL" id="KAJ8898691.1"/>
    </source>
</evidence>
<proteinExistence type="inferred from homology"/>